<dbReference type="RefSeq" id="XP_005539232.1">
    <property type="nucleotide sequence ID" value="XM_005539175.1"/>
</dbReference>
<dbReference type="Gramene" id="CMT207CT">
    <property type="protein sequence ID" value="CMT207CT"/>
    <property type="gene ID" value="CMT207C"/>
</dbReference>
<dbReference type="Gene3D" id="3.50.7.10">
    <property type="entry name" value="GroEL"/>
    <property type="match status" value="1"/>
</dbReference>
<dbReference type="PRINTS" id="PR00304">
    <property type="entry name" value="TCOMPLEXTCP1"/>
</dbReference>
<keyword evidence="4" id="KW-0963">Cytoplasm</keyword>
<dbReference type="eggNOG" id="KOG0360">
    <property type="taxonomic scope" value="Eukaryota"/>
</dbReference>
<dbReference type="GO" id="GO:0005524">
    <property type="term" value="F:ATP binding"/>
    <property type="evidence" value="ECO:0007669"/>
    <property type="project" value="UniProtKB-KW"/>
</dbReference>
<dbReference type="OMA" id="RGPNDYQ"/>
<dbReference type="GO" id="GO:0140662">
    <property type="term" value="F:ATP-dependent protein folding chaperone"/>
    <property type="evidence" value="ECO:0007669"/>
    <property type="project" value="InterPro"/>
</dbReference>
<evidence type="ECO:0000256" key="6">
    <source>
        <dbReference type="ARBA" id="ARBA00022840"/>
    </source>
</evidence>
<dbReference type="InterPro" id="IPR027413">
    <property type="entry name" value="GROEL-like_equatorial_sf"/>
</dbReference>
<keyword evidence="6 9" id="KW-0067">ATP-binding</keyword>
<evidence type="ECO:0000256" key="4">
    <source>
        <dbReference type="ARBA" id="ARBA00022490"/>
    </source>
</evidence>
<evidence type="ECO:0000256" key="5">
    <source>
        <dbReference type="ARBA" id="ARBA00022741"/>
    </source>
</evidence>
<dbReference type="SUPFAM" id="SSF52029">
    <property type="entry name" value="GroEL apical domain-like"/>
    <property type="match status" value="1"/>
</dbReference>
<dbReference type="PROSITE" id="PS00995">
    <property type="entry name" value="TCP1_3"/>
    <property type="match status" value="1"/>
</dbReference>
<evidence type="ECO:0000256" key="8">
    <source>
        <dbReference type="ARBA" id="ARBA00030049"/>
    </source>
</evidence>
<reference evidence="10 11" key="2">
    <citation type="journal article" date="2007" name="BMC Biol.">
        <title>A 100%-complete sequence reveals unusually simple genomic features in the hot-spring red alga Cyanidioschyzon merolae.</title>
        <authorList>
            <person name="Nozaki H."/>
            <person name="Takano H."/>
            <person name="Misumi O."/>
            <person name="Terasawa K."/>
            <person name="Matsuzaki M."/>
            <person name="Maruyama S."/>
            <person name="Nishida K."/>
            <person name="Yagisawa F."/>
            <person name="Yoshida Y."/>
            <person name="Fujiwara T."/>
            <person name="Takio S."/>
            <person name="Tamura K."/>
            <person name="Chung S.J."/>
            <person name="Nakamura S."/>
            <person name="Kuroiwa H."/>
            <person name="Tanaka K."/>
            <person name="Sato N."/>
            <person name="Kuroiwa T."/>
        </authorList>
    </citation>
    <scope>NUCLEOTIDE SEQUENCE [LARGE SCALE GENOMIC DNA]</scope>
    <source>
        <strain evidence="10 11">10D</strain>
    </source>
</reference>
<dbReference type="Gene3D" id="3.30.260.10">
    <property type="entry name" value="TCP-1-like chaperonin intermediate domain"/>
    <property type="match status" value="1"/>
</dbReference>
<dbReference type="AlphaFoldDB" id="M1UXI6"/>
<keyword evidence="5 9" id="KW-0547">Nucleotide-binding</keyword>
<dbReference type="GO" id="GO:0016887">
    <property type="term" value="F:ATP hydrolysis activity"/>
    <property type="evidence" value="ECO:0007669"/>
    <property type="project" value="InterPro"/>
</dbReference>
<evidence type="ECO:0000256" key="9">
    <source>
        <dbReference type="RuleBase" id="RU004187"/>
    </source>
</evidence>
<dbReference type="InterPro" id="IPR002423">
    <property type="entry name" value="Cpn60/GroEL/TCP-1"/>
</dbReference>
<dbReference type="Pfam" id="PF00118">
    <property type="entry name" value="Cpn60_TCP1"/>
    <property type="match status" value="1"/>
</dbReference>
<dbReference type="Proteomes" id="UP000007014">
    <property type="component" value="Chromosome 20"/>
</dbReference>
<dbReference type="OrthoDB" id="10248520at2759"/>
<evidence type="ECO:0000256" key="3">
    <source>
        <dbReference type="ARBA" id="ARBA00014424"/>
    </source>
</evidence>
<dbReference type="PANTHER" id="PTHR11353">
    <property type="entry name" value="CHAPERONIN"/>
    <property type="match status" value="1"/>
</dbReference>
<dbReference type="InterPro" id="IPR027409">
    <property type="entry name" value="GroEL-like_apical_dom_sf"/>
</dbReference>
<evidence type="ECO:0000256" key="7">
    <source>
        <dbReference type="ARBA" id="ARBA00023186"/>
    </source>
</evidence>
<sequence length="573" mass="61195">MSTLVLDGQRTSGRDVRTQNVNACQAVANVIKSSLGPVGLDKMLVSEIGDVTVTNDGATILSLLEVKHPAAKVLVDLAKQQDEEVGDGTTTVVVLAAELLKRGNELVKAGVHPTSIIAGYKLAVREACRYIRDRLAVPVDRLGRECLVNAAKTSLQSKVLGGEVIEHFAGLAVDAVMAVKTRRDDGANAHRYPIQSINILKSHGRGVRESTLLGGYGLNLTRASRLMPERVTNARIACLDVDLRRAKLQMGIQIQSVDPAEIEKMQQKELDITRDRINMILKAGANVILTTKGIDDAALKYISDAGALAIRRVAPADLKRIAKCTGATIQTAFADLTGEESFDTSALGQAQEVVEEVVADSAFTFIRGCRDFKAATILLRGPNEFMLDEMERSIHDALSAVRRTLESNMVVAGGGATEAAVSTFLESFAAALGSKEQLAVAEFSDALLVIPKTLAVNAALDATDLVAKLRAAHFAAFASNEGTPAINDTASRDNAPVANGVPSTDAIQRNELKFCGLDLIKGRVRNSFTAGVLEPAMSKIKSLQFATEAAITILRIDDSIKITEATEPEEPSY</sequence>
<gene>
    <name evidence="10" type="ORF">CYME_CMT207C</name>
</gene>
<dbReference type="SUPFAM" id="SSF48592">
    <property type="entry name" value="GroEL equatorial domain-like"/>
    <property type="match status" value="1"/>
</dbReference>
<dbReference type="NCBIfam" id="NF041082">
    <property type="entry name" value="thermosome_alpha"/>
    <property type="match status" value="1"/>
</dbReference>
<dbReference type="GO" id="GO:0051082">
    <property type="term" value="F:unfolded protein binding"/>
    <property type="evidence" value="ECO:0007669"/>
    <property type="project" value="InterPro"/>
</dbReference>
<dbReference type="NCBIfam" id="NF041083">
    <property type="entry name" value="thermosome_beta"/>
    <property type="match status" value="1"/>
</dbReference>
<organism evidence="10 11">
    <name type="scientific">Cyanidioschyzon merolae (strain NIES-3377 / 10D)</name>
    <name type="common">Unicellular red alga</name>
    <dbReference type="NCBI Taxonomy" id="280699"/>
    <lineage>
        <taxon>Eukaryota</taxon>
        <taxon>Rhodophyta</taxon>
        <taxon>Bangiophyceae</taxon>
        <taxon>Cyanidiales</taxon>
        <taxon>Cyanidiaceae</taxon>
        <taxon>Cyanidioschyzon</taxon>
    </lineage>
</organism>
<protein>
    <recommendedName>
        <fullName evidence="3">T-complex protein 1 subunit alpha</fullName>
    </recommendedName>
    <alternativeName>
        <fullName evidence="8">CCT-alpha</fullName>
    </alternativeName>
</protein>
<keyword evidence="11" id="KW-1185">Reference proteome</keyword>
<dbReference type="InterPro" id="IPR053374">
    <property type="entry name" value="TCP-1_chaperonin"/>
</dbReference>
<evidence type="ECO:0000256" key="1">
    <source>
        <dbReference type="ARBA" id="ARBA00004496"/>
    </source>
</evidence>
<dbReference type="SUPFAM" id="SSF54849">
    <property type="entry name" value="GroEL-intermediate domain like"/>
    <property type="match status" value="1"/>
</dbReference>
<accession>M1UXI6</accession>
<dbReference type="KEGG" id="cme:CYME_CMT207C"/>
<evidence type="ECO:0000313" key="10">
    <source>
        <dbReference type="EMBL" id="BAM83196.1"/>
    </source>
</evidence>
<keyword evidence="7 9" id="KW-0143">Chaperone</keyword>
<evidence type="ECO:0000256" key="2">
    <source>
        <dbReference type="ARBA" id="ARBA00008020"/>
    </source>
</evidence>
<dbReference type="CDD" id="cd03335">
    <property type="entry name" value="TCP1_alpha"/>
    <property type="match status" value="1"/>
</dbReference>
<dbReference type="PROSITE" id="PS00751">
    <property type="entry name" value="TCP1_2"/>
    <property type="match status" value="1"/>
</dbReference>
<dbReference type="InterPro" id="IPR017998">
    <property type="entry name" value="Chaperone_TCP-1"/>
</dbReference>
<dbReference type="HOGENOM" id="CLU_008891_5_1_1"/>
<dbReference type="Gene3D" id="1.10.560.10">
    <property type="entry name" value="GroEL-like equatorial domain"/>
    <property type="match status" value="1"/>
</dbReference>
<dbReference type="InterPro" id="IPR027410">
    <property type="entry name" value="TCP-1-like_intermed_sf"/>
</dbReference>
<dbReference type="InterPro" id="IPR012715">
    <property type="entry name" value="Chap_CCT_alpha"/>
</dbReference>
<proteinExistence type="inferred from homology"/>
<dbReference type="FunFam" id="1.10.560.10:FF:000070">
    <property type="entry name" value="Uncharacterized protein"/>
    <property type="match status" value="1"/>
</dbReference>
<comment type="similarity">
    <text evidence="2 9">Belongs to the TCP-1 chaperonin family.</text>
</comment>
<dbReference type="GeneID" id="16997727"/>
<dbReference type="InterPro" id="IPR054827">
    <property type="entry name" value="thermosome_alpha"/>
</dbReference>
<dbReference type="GO" id="GO:0005737">
    <property type="term" value="C:cytoplasm"/>
    <property type="evidence" value="ECO:0007669"/>
    <property type="project" value="UniProtKB-SubCell"/>
</dbReference>
<name>M1UXI6_CYAM1</name>
<dbReference type="PROSITE" id="PS00750">
    <property type="entry name" value="TCP1_1"/>
    <property type="match status" value="1"/>
</dbReference>
<evidence type="ECO:0000313" key="11">
    <source>
        <dbReference type="Proteomes" id="UP000007014"/>
    </source>
</evidence>
<comment type="subcellular location">
    <subcellularLocation>
        <location evidence="1">Cytoplasm</location>
    </subcellularLocation>
</comment>
<dbReference type="InterPro" id="IPR002194">
    <property type="entry name" value="Chaperonin_TCP-1_CS"/>
</dbReference>
<dbReference type="EMBL" id="AP006502">
    <property type="protein sequence ID" value="BAM83196.1"/>
    <property type="molecule type" value="Genomic_DNA"/>
</dbReference>
<dbReference type="STRING" id="280699.M1UXI6"/>
<reference evidence="10 11" key="1">
    <citation type="journal article" date="2004" name="Nature">
        <title>Genome sequence of the ultrasmall unicellular red alga Cyanidioschyzon merolae 10D.</title>
        <authorList>
            <person name="Matsuzaki M."/>
            <person name="Misumi O."/>
            <person name="Shin-i T."/>
            <person name="Maruyama S."/>
            <person name="Takahara M."/>
            <person name="Miyagishima S."/>
            <person name="Mori T."/>
            <person name="Nishida K."/>
            <person name="Yagisawa F."/>
            <person name="Nishida K."/>
            <person name="Yoshida Y."/>
            <person name="Nishimura Y."/>
            <person name="Nakao S."/>
            <person name="Kobayashi T."/>
            <person name="Momoyama Y."/>
            <person name="Higashiyama T."/>
            <person name="Minoda A."/>
            <person name="Sano M."/>
            <person name="Nomoto H."/>
            <person name="Oishi K."/>
            <person name="Hayashi H."/>
            <person name="Ohta F."/>
            <person name="Nishizaka S."/>
            <person name="Haga S."/>
            <person name="Miura S."/>
            <person name="Morishita T."/>
            <person name="Kabeya Y."/>
            <person name="Terasawa K."/>
            <person name="Suzuki Y."/>
            <person name="Ishii Y."/>
            <person name="Asakawa S."/>
            <person name="Takano H."/>
            <person name="Ohta N."/>
            <person name="Kuroiwa H."/>
            <person name="Tanaka K."/>
            <person name="Shimizu N."/>
            <person name="Sugano S."/>
            <person name="Sato N."/>
            <person name="Nozaki H."/>
            <person name="Ogasawara N."/>
            <person name="Kohara Y."/>
            <person name="Kuroiwa T."/>
        </authorList>
    </citation>
    <scope>NUCLEOTIDE SEQUENCE [LARGE SCALE GENOMIC DNA]</scope>
    <source>
        <strain evidence="10 11">10D</strain>
    </source>
</reference>